<dbReference type="GO" id="GO:0005829">
    <property type="term" value="C:cytosol"/>
    <property type="evidence" value="ECO:0007669"/>
    <property type="project" value="TreeGrafter"/>
</dbReference>
<dbReference type="RefSeq" id="WP_218885184.1">
    <property type="nucleotide sequence ID" value="NZ_BAAAGN010000039.1"/>
</dbReference>
<organism evidence="6 7">
    <name type="scientific">Kineococcus aurantiacus</name>
    <dbReference type="NCBI Taxonomy" id="37633"/>
    <lineage>
        <taxon>Bacteria</taxon>
        <taxon>Bacillati</taxon>
        <taxon>Actinomycetota</taxon>
        <taxon>Actinomycetes</taxon>
        <taxon>Kineosporiales</taxon>
        <taxon>Kineosporiaceae</taxon>
        <taxon>Kineococcus</taxon>
    </lineage>
</organism>
<comment type="similarity">
    <text evidence="3">Belongs to the RimP family.</text>
</comment>
<evidence type="ECO:0000313" key="7">
    <source>
        <dbReference type="Proteomes" id="UP000521922"/>
    </source>
</evidence>
<dbReference type="InterPro" id="IPR028989">
    <property type="entry name" value="RimP_N"/>
</dbReference>
<keyword evidence="2 3" id="KW-0690">Ribosome biogenesis</keyword>
<dbReference type="PANTHER" id="PTHR33867:SF1">
    <property type="entry name" value="RIBOSOME MATURATION FACTOR RIMP"/>
    <property type="match status" value="1"/>
</dbReference>
<reference evidence="6 7" key="1">
    <citation type="submission" date="2020-07" db="EMBL/GenBank/DDBJ databases">
        <title>Sequencing the genomes of 1000 actinobacteria strains.</title>
        <authorList>
            <person name="Klenk H.-P."/>
        </authorList>
    </citation>
    <scope>NUCLEOTIDE SEQUENCE [LARGE SCALE GENOMIC DNA]</scope>
    <source>
        <strain evidence="6 7">DSM 7487</strain>
    </source>
</reference>
<name>A0A7Y9J2M9_9ACTN</name>
<evidence type="ECO:0000256" key="3">
    <source>
        <dbReference type="HAMAP-Rule" id="MF_01077"/>
    </source>
</evidence>
<dbReference type="SUPFAM" id="SSF75420">
    <property type="entry name" value="YhbC-like, N-terminal domain"/>
    <property type="match status" value="1"/>
</dbReference>
<evidence type="ECO:0000256" key="1">
    <source>
        <dbReference type="ARBA" id="ARBA00022490"/>
    </source>
</evidence>
<comment type="function">
    <text evidence="3">Required for maturation of 30S ribosomal subunits.</text>
</comment>
<evidence type="ECO:0000256" key="4">
    <source>
        <dbReference type="SAM" id="MobiDB-lite"/>
    </source>
</evidence>
<accession>A0A7Y9J2M9</accession>
<evidence type="ECO:0000313" key="6">
    <source>
        <dbReference type="EMBL" id="NYD24320.1"/>
    </source>
</evidence>
<dbReference type="AlphaFoldDB" id="A0A7Y9J2M9"/>
<dbReference type="PANTHER" id="PTHR33867">
    <property type="entry name" value="RIBOSOME MATURATION FACTOR RIMP"/>
    <property type="match status" value="1"/>
</dbReference>
<keyword evidence="1 3" id="KW-0963">Cytoplasm</keyword>
<dbReference type="Gene3D" id="3.30.300.70">
    <property type="entry name" value="RimP-like superfamily, N-terminal"/>
    <property type="match status" value="1"/>
</dbReference>
<evidence type="ECO:0000256" key="2">
    <source>
        <dbReference type="ARBA" id="ARBA00022517"/>
    </source>
</evidence>
<comment type="caution">
    <text evidence="6">The sequence shown here is derived from an EMBL/GenBank/DDBJ whole genome shotgun (WGS) entry which is preliminary data.</text>
</comment>
<dbReference type="Pfam" id="PF02576">
    <property type="entry name" value="RimP_N"/>
    <property type="match status" value="1"/>
</dbReference>
<dbReference type="Proteomes" id="UP000521922">
    <property type="component" value="Unassembled WGS sequence"/>
</dbReference>
<dbReference type="GO" id="GO:0006412">
    <property type="term" value="P:translation"/>
    <property type="evidence" value="ECO:0007669"/>
    <property type="project" value="TreeGrafter"/>
</dbReference>
<evidence type="ECO:0000259" key="5">
    <source>
        <dbReference type="Pfam" id="PF02576"/>
    </source>
</evidence>
<feature type="region of interest" description="Disordered" evidence="4">
    <location>
        <begin position="174"/>
        <end position="200"/>
    </location>
</feature>
<dbReference type="InterPro" id="IPR003728">
    <property type="entry name" value="Ribosome_maturation_RimP"/>
</dbReference>
<feature type="compositionally biased region" description="Acidic residues" evidence="4">
    <location>
        <begin position="177"/>
        <end position="200"/>
    </location>
</feature>
<dbReference type="HAMAP" id="MF_01077">
    <property type="entry name" value="RimP"/>
    <property type="match status" value="1"/>
</dbReference>
<feature type="region of interest" description="Disordered" evidence="4">
    <location>
        <begin position="131"/>
        <end position="153"/>
    </location>
</feature>
<protein>
    <recommendedName>
        <fullName evidence="3">Ribosome maturation factor RimP</fullName>
    </recommendedName>
</protein>
<keyword evidence="7" id="KW-1185">Reference proteome</keyword>
<comment type="subcellular location">
    <subcellularLocation>
        <location evidence="3">Cytoplasm</location>
    </subcellularLocation>
</comment>
<dbReference type="InterPro" id="IPR035956">
    <property type="entry name" value="RimP_N_sf"/>
</dbReference>
<dbReference type="GO" id="GO:0000028">
    <property type="term" value="P:ribosomal small subunit assembly"/>
    <property type="evidence" value="ECO:0007669"/>
    <property type="project" value="TreeGrafter"/>
</dbReference>
<sequence length="200" mass="21029">MSTLEETVTAVLTPVFAPGTDLGASLVLDGVDVSAAGRRRVVRVVVDGAGDEPGEIDLDAVAAASTAVSQALDESDVLGDAPYTLEVTSPGVERPLTTPRHWSRARGRLVRAVLADGGALFLRVVSVDEDGVHGTGEPQSVKGRPPRARDVGAPHDLAWADLVRGEVQVEFRRADGDTVEDVEDLVADESGPDDEDEDEQ</sequence>
<proteinExistence type="inferred from homology"/>
<dbReference type="EMBL" id="JACCBB010000001">
    <property type="protein sequence ID" value="NYD24320.1"/>
    <property type="molecule type" value="Genomic_DNA"/>
</dbReference>
<feature type="domain" description="Ribosome maturation factor RimP N-terminal" evidence="5">
    <location>
        <begin position="28"/>
        <end position="93"/>
    </location>
</feature>
<gene>
    <name evidence="3" type="primary">rimP</name>
    <name evidence="6" type="ORF">BJ968_003860</name>
</gene>